<dbReference type="CDD" id="cd04872">
    <property type="entry name" value="ACT_1ZPV"/>
    <property type="match status" value="1"/>
</dbReference>
<evidence type="ECO:0000256" key="1">
    <source>
        <dbReference type="HAMAP-Rule" id="MF_01054"/>
    </source>
</evidence>
<gene>
    <name evidence="3" type="ORF">ACFSBK_02810</name>
</gene>
<comment type="caution">
    <text evidence="3">The sequence shown here is derived from an EMBL/GenBank/DDBJ whole genome shotgun (WGS) entry which is preliminary data.</text>
</comment>
<evidence type="ECO:0000259" key="2">
    <source>
        <dbReference type="PROSITE" id="PS51671"/>
    </source>
</evidence>
<dbReference type="SUPFAM" id="SSF55021">
    <property type="entry name" value="ACT-like"/>
    <property type="match status" value="1"/>
</dbReference>
<evidence type="ECO:0000313" key="3">
    <source>
        <dbReference type="EMBL" id="MFD1798791.1"/>
    </source>
</evidence>
<dbReference type="Pfam" id="PF13740">
    <property type="entry name" value="ACT_6"/>
    <property type="match status" value="1"/>
</dbReference>
<dbReference type="PANTHER" id="PTHR34875">
    <property type="entry name" value="UPF0237 PROTEIN MJ1558"/>
    <property type="match status" value="1"/>
</dbReference>
<keyword evidence="4" id="KW-1185">Reference proteome</keyword>
<dbReference type="InterPro" id="IPR002912">
    <property type="entry name" value="ACT_dom"/>
</dbReference>
<proteinExistence type="inferred from homology"/>
<dbReference type="InterPro" id="IPR022986">
    <property type="entry name" value="UPF0237_ACT"/>
</dbReference>
<dbReference type="RefSeq" id="WP_058919195.1">
    <property type="nucleotide sequence ID" value="NZ_JBHSQC010000015.1"/>
</dbReference>
<dbReference type="InterPro" id="IPR050990">
    <property type="entry name" value="UPF0237/GcvR_regulator"/>
</dbReference>
<comment type="similarity">
    <text evidence="1">Belongs to the UPF0237 family.</text>
</comment>
<dbReference type="Proteomes" id="UP001597285">
    <property type="component" value="Unassembled WGS sequence"/>
</dbReference>
<dbReference type="EMBL" id="JBHUFF010000008">
    <property type="protein sequence ID" value="MFD1798791.1"/>
    <property type="molecule type" value="Genomic_DNA"/>
</dbReference>
<reference evidence="4" key="1">
    <citation type="journal article" date="2019" name="Int. J. Syst. Evol. Microbiol.">
        <title>The Global Catalogue of Microorganisms (GCM) 10K type strain sequencing project: providing services to taxonomists for standard genome sequencing and annotation.</title>
        <authorList>
            <consortium name="The Broad Institute Genomics Platform"/>
            <consortium name="The Broad Institute Genome Sequencing Center for Infectious Disease"/>
            <person name="Wu L."/>
            <person name="Ma J."/>
        </authorList>
    </citation>
    <scope>NUCLEOTIDE SEQUENCE [LARGE SCALE GENOMIC DNA]</scope>
    <source>
        <strain evidence="4">KCTC 42143</strain>
    </source>
</reference>
<dbReference type="NCBIfam" id="NF001220">
    <property type="entry name" value="PRK00194.1"/>
    <property type="match status" value="1"/>
</dbReference>
<sequence>MKAIVTVIGKDQVGIVAKVSQTLMELNINILDVSQTILDGYFTMMLICEVGTANQPFDEVKLRLRATGEESGVKVTIQKQEIFDAMHKL</sequence>
<organism evidence="3 4">
    <name type="scientific">Carnobacterium antarcticum</name>
    <dbReference type="NCBI Taxonomy" id="2126436"/>
    <lineage>
        <taxon>Bacteria</taxon>
        <taxon>Bacillati</taxon>
        <taxon>Bacillota</taxon>
        <taxon>Bacilli</taxon>
        <taxon>Lactobacillales</taxon>
        <taxon>Carnobacteriaceae</taxon>
        <taxon>Carnobacterium</taxon>
    </lineage>
</organism>
<dbReference type="HAMAP" id="MF_01054">
    <property type="entry name" value="UPF0237"/>
    <property type="match status" value="1"/>
</dbReference>
<accession>A0ABW4NM01</accession>
<dbReference type="Gene3D" id="3.30.70.260">
    <property type="match status" value="1"/>
</dbReference>
<evidence type="ECO:0000313" key="4">
    <source>
        <dbReference type="Proteomes" id="UP001597285"/>
    </source>
</evidence>
<dbReference type="InterPro" id="IPR045865">
    <property type="entry name" value="ACT-like_dom_sf"/>
</dbReference>
<name>A0ABW4NM01_9LACT</name>
<dbReference type="PROSITE" id="PS51671">
    <property type="entry name" value="ACT"/>
    <property type="match status" value="1"/>
</dbReference>
<dbReference type="PANTHER" id="PTHR34875:SF6">
    <property type="entry name" value="UPF0237 PROTEIN MJ1558"/>
    <property type="match status" value="1"/>
</dbReference>
<protein>
    <recommendedName>
        <fullName evidence="1">UPF0237 protein ACFSBK_02810</fullName>
    </recommendedName>
</protein>
<feature type="domain" description="ACT" evidence="2">
    <location>
        <begin position="4"/>
        <end position="78"/>
    </location>
</feature>